<dbReference type="InterPro" id="IPR055428">
    <property type="entry name" value="TRAPPC13_C"/>
</dbReference>
<feature type="compositionally biased region" description="Polar residues" evidence="2">
    <location>
        <begin position="296"/>
        <end position="305"/>
    </location>
</feature>
<name>A0AAD5TLE0_9FUNG</name>
<keyword evidence="7" id="KW-1185">Reference proteome</keyword>
<protein>
    <recommendedName>
        <fullName evidence="8">Trafficking protein particle complex subunit 13</fullName>
    </recommendedName>
</protein>
<dbReference type="Pfam" id="PF23643">
    <property type="entry name" value="TRAPPC13_C"/>
    <property type="match status" value="1"/>
</dbReference>
<accession>A0AAD5TLE0</accession>
<sequence length="492" mass="53720">MADAGNAGPPHLLSLKVMRLSRPSFVQSNPLSFENDPALPAHAALLKAAESELTSPSDTENVAVGDLLNLHSPTSPSKPQQPVNLRDFGLSDLLTLPSSFGNIYLGETFSSYLCVNNESLAAAQDVGIKAELQTGSQRFVLADTLTSTPARSGSNAALTHHDANNPGTSAPTRVPLLPTQSAEFVIHHEIKELGVHILVCSVHYSTNSGERRFFRKFYKFQVLNPLSVKTKVNSLTDGKIFLEAQVQNVASEPMYLERMRFEATDLFLYSDLNSVIPRGPASVSKQEPPSDPFEISNPSRTSTPGMGSGKGELVVGATQDGSIYLNPQDTRQYLYMLQPKKPSDLVARTTPTLGKLDIMWRTHLGQTGRLQTSQLSRKVPPVDPYDISVVETPLRITAEQPFSLTCRVRNNSPSETLRLSLHGVKSKMSTVLLMGASEHMFGNVQPLAHVDVRLSFFPLLAGLHKVCGFRLAEMVSGTSRDIDNLAEVYVWS</sequence>
<evidence type="ECO:0000256" key="2">
    <source>
        <dbReference type="SAM" id="MobiDB-lite"/>
    </source>
</evidence>
<evidence type="ECO:0000259" key="4">
    <source>
        <dbReference type="Pfam" id="PF23643"/>
    </source>
</evidence>
<comment type="similarity">
    <text evidence="1">Belongs to the TRAPPC13 family.</text>
</comment>
<comment type="caution">
    <text evidence="6">The sequence shown here is derived from an EMBL/GenBank/DDBJ whole genome shotgun (WGS) entry which is preliminary data.</text>
</comment>
<feature type="domain" description="Trafficking protein particle complex subunit 13 C-terminal" evidence="4">
    <location>
        <begin position="395"/>
        <end position="490"/>
    </location>
</feature>
<organism evidence="6 7">
    <name type="scientific">Geranomyces variabilis</name>
    <dbReference type="NCBI Taxonomy" id="109894"/>
    <lineage>
        <taxon>Eukaryota</taxon>
        <taxon>Fungi</taxon>
        <taxon>Fungi incertae sedis</taxon>
        <taxon>Chytridiomycota</taxon>
        <taxon>Chytridiomycota incertae sedis</taxon>
        <taxon>Chytridiomycetes</taxon>
        <taxon>Spizellomycetales</taxon>
        <taxon>Powellomycetaceae</taxon>
        <taxon>Geranomyces</taxon>
    </lineage>
</organism>
<proteinExistence type="inferred from homology"/>
<gene>
    <name evidence="6" type="ORF">HDU87_002440</name>
</gene>
<evidence type="ECO:0008006" key="8">
    <source>
        <dbReference type="Google" id="ProtNLM"/>
    </source>
</evidence>
<dbReference type="Pfam" id="PF06159">
    <property type="entry name" value="TRAPPC13_N"/>
    <property type="match status" value="1"/>
</dbReference>
<reference evidence="6" key="1">
    <citation type="submission" date="2020-05" db="EMBL/GenBank/DDBJ databases">
        <title>Phylogenomic resolution of chytrid fungi.</title>
        <authorList>
            <person name="Stajich J.E."/>
            <person name="Amses K."/>
            <person name="Simmons R."/>
            <person name="Seto K."/>
            <person name="Myers J."/>
            <person name="Bonds A."/>
            <person name="Quandt C.A."/>
            <person name="Barry K."/>
            <person name="Liu P."/>
            <person name="Grigoriev I."/>
            <person name="Longcore J.E."/>
            <person name="James T.Y."/>
        </authorList>
    </citation>
    <scope>NUCLEOTIDE SEQUENCE</scope>
    <source>
        <strain evidence="6">JEL0379</strain>
    </source>
</reference>
<dbReference type="InterPro" id="IPR055427">
    <property type="entry name" value="TRAPPC13_N"/>
</dbReference>
<dbReference type="EMBL" id="JADGJQ010000019">
    <property type="protein sequence ID" value="KAJ3179872.1"/>
    <property type="molecule type" value="Genomic_DNA"/>
</dbReference>
<feature type="region of interest" description="Disordered" evidence="2">
    <location>
        <begin position="279"/>
        <end position="308"/>
    </location>
</feature>
<feature type="region of interest" description="Disordered" evidence="2">
    <location>
        <begin position="151"/>
        <end position="171"/>
    </location>
</feature>
<feature type="domain" description="Trafficking protein particle complex subunit 13 middle" evidence="5">
    <location>
        <begin position="322"/>
        <end position="380"/>
    </location>
</feature>
<dbReference type="GO" id="GO:1990072">
    <property type="term" value="C:TRAPPIII protein complex"/>
    <property type="evidence" value="ECO:0007669"/>
    <property type="project" value="TreeGrafter"/>
</dbReference>
<dbReference type="PANTHER" id="PTHR13134">
    <property type="entry name" value="TRAFFICKING PROTEIN PARTICLE COMPLEX SUBUNIT 13"/>
    <property type="match status" value="1"/>
</dbReference>
<feature type="domain" description="Trafficking protein particle complex subunit 13 N-terminal" evidence="3">
    <location>
        <begin position="11"/>
        <end position="222"/>
    </location>
</feature>
<dbReference type="PANTHER" id="PTHR13134:SF3">
    <property type="entry name" value="TRAFFICKING PROTEIN PARTICLE COMPLEX SUBUNIT 13"/>
    <property type="match status" value="1"/>
</dbReference>
<dbReference type="InterPro" id="IPR010378">
    <property type="entry name" value="TRAPPC13"/>
</dbReference>
<dbReference type="Proteomes" id="UP001212152">
    <property type="component" value="Unassembled WGS sequence"/>
</dbReference>
<dbReference type="Pfam" id="PF23647">
    <property type="entry name" value="TRAPPC13_M"/>
    <property type="match status" value="2"/>
</dbReference>
<dbReference type="InterPro" id="IPR055429">
    <property type="entry name" value="TRAPPC13_M"/>
</dbReference>
<dbReference type="AlphaFoldDB" id="A0AAD5TLE0"/>
<feature type="domain" description="Trafficking protein particle complex subunit 13 middle" evidence="5">
    <location>
        <begin position="226"/>
        <end position="275"/>
    </location>
</feature>
<evidence type="ECO:0000259" key="3">
    <source>
        <dbReference type="Pfam" id="PF06159"/>
    </source>
</evidence>
<evidence type="ECO:0000313" key="6">
    <source>
        <dbReference type="EMBL" id="KAJ3179872.1"/>
    </source>
</evidence>
<evidence type="ECO:0000313" key="7">
    <source>
        <dbReference type="Proteomes" id="UP001212152"/>
    </source>
</evidence>
<evidence type="ECO:0000259" key="5">
    <source>
        <dbReference type="Pfam" id="PF23647"/>
    </source>
</evidence>
<evidence type="ECO:0000256" key="1">
    <source>
        <dbReference type="ARBA" id="ARBA00010785"/>
    </source>
</evidence>